<dbReference type="EMBL" id="CP002293">
    <property type="protein sequence ID" value="ADP74602.1"/>
    <property type="molecule type" value="Genomic_DNA"/>
</dbReference>
<gene>
    <name evidence="1" type="ORF">GY4MC1_1833</name>
</gene>
<evidence type="ECO:0000313" key="1">
    <source>
        <dbReference type="EMBL" id="ADP74602.1"/>
    </source>
</evidence>
<accession>A0A7U3YF19</accession>
<protein>
    <recommendedName>
        <fullName evidence="2">DUF3221 domain-containing protein</fullName>
    </recommendedName>
</protein>
<organism evidence="1">
    <name type="scientific">Geobacillus sp. (strain Y4.1MC1)</name>
    <dbReference type="NCBI Taxonomy" id="581103"/>
    <lineage>
        <taxon>Bacteria</taxon>
        <taxon>Bacillati</taxon>
        <taxon>Bacillota</taxon>
        <taxon>Bacilli</taxon>
        <taxon>Bacillales</taxon>
        <taxon>Anoxybacillaceae</taxon>
        <taxon>Geobacillus</taxon>
    </lineage>
</organism>
<sequence length="116" mass="13451">MERSILAIIILSFAALLLFFQEYQTNQSLQPKATLEGFIIMKEGEVYLVEDPDFVQQDADKFTIHELRSKYKMSKLWIKGFSTLKGIKNGQKVKVWYSEILESYPGKVKVLKIEPC</sequence>
<dbReference type="KEGG" id="gmc:GY4MC1_1833"/>
<dbReference type="InterPro" id="IPR012340">
    <property type="entry name" value="NA-bd_OB-fold"/>
</dbReference>
<evidence type="ECO:0008006" key="2">
    <source>
        <dbReference type="Google" id="ProtNLM"/>
    </source>
</evidence>
<proteinExistence type="predicted"/>
<dbReference type="Gene3D" id="2.40.50.140">
    <property type="entry name" value="Nucleic acid-binding proteins"/>
    <property type="match status" value="1"/>
</dbReference>
<reference evidence="1" key="1">
    <citation type="submission" date="2010-10" db="EMBL/GenBank/DDBJ databases">
        <title>Complete sequence of chromosome of Geobacillus sp. Y4.1MC1.</title>
        <authorList>
            <consortium name="US DOE Joint Genome Institute"/>
            <person name="Lucas S."/>
            <person name="Copeland A."/>
            <person name="Lapidus A."/>
            <person name="Cheng J.-F."/>
            <person name="Bruce D."/>
            <person name="Goodwin L."/>
            <person name="Pitluck S."/>
            <person name="Chertkov O."/>
            <person name="Zhang X."/>
            <person name="Detter J.C."/>
            <person name="Han C."/>
            <person name="Tapia R."/>
            <person name="Land M."/>
            <person name="Hauser L."/>
            <person name="Jeffries C."/>
            <person name="Kyrpides N."/>
            <person name="Ivanova N."/>
            <person name="Ovchinnikova G."/>
            <person name="Brumm P."/>
            <person name="Mead D."/>
            <person name="Woyke T."/>
        </authorList>
    </citation>
    <scope>NUCLEOTIDE SEQUENCE [LARGE SCALE GENOMIC DNA]</scope>
    <source>
        <strain evidence="1">Y4.1MC1</strain>
    </source>
</reference>
<dbReference type="InterPro" id="IPR021598">
    <property type="entry name" value="DUF3221"/>
</dbReference>
<dbReference type="Pfam" id="PF11518">
    <property type="entry name" value="DUF3221"/>
    <property type="match status" value="1"/>
</dbReference>
<dbReference type="AlphaFoldDB" id="A0A7U3YF19"/>
<name>A0A7U3YF19_GEOS0</name>